<dbReference type="InterPro" id="IPR002686">
    <property type="entry name" value="Transposase_17"/>
</dbReference>
<dbReference type="PANTHER" id="PTHR33360">
    <property type="entry name" value="TRANSPOSASE FOR INSERTION SEQUENCE ELEMENT IS200"/>
    <property type="match status" value="1"/>
</dbReference>
<proteinExistence type="predicted"/>
<dbReference type="Proteomes" id="UP001596227">
    <property type="component" value="Unassembled WGS sequence"/>
</dbReference>
<reference evidence="3" key="1">
    <citation type="journal article" date="2019" name="Int. J. Syst. Evol. Microbiol.">
        <title>The Global Catalogue of Microorganisms (GCM) 10K type strain sequencing project: providing services to taxonomists for standard genome sequencing and annotation.</title>
        <authorList>
            <consortium name="The Broad Institute Genomics Platform"/>
            <consortium name="The Broad Institute Genome Sequencing Center for Infectious Disease"/>
            <person name="Wu L."/>
            <person name="Ma J."/>
        </authorList>
    </citation>
    <scope>NUCLEOTIDE SEQUENCE [LARGE SCALE GENOMIC DNA]</scope>
    <source>
        <strain evidence="3">CCM 8934</strain>
    </source>
</reference>
<dbReference type="InterPro" id="IPR036515">
    <property type="entry name" value="Transposase_17_sf"/>
</dbReference>
<comment type="caution">
    <text evidence="2">The sequence shown here is derived from an EMBL/GenBank/DDBJ whole genome shotgun (WGS) entry which is preliminary data.</text>
</comment>
<name>A0ABW1UJH6_9LACO</name>
<dbReference type="PANTHER" id="PTHR33360:SF2">
    <property type="entry name" value="TRANSPOSASE FOR INSERTION SEQUENCE ELEMENT IS200"/>
    <property type="match status" value="1"/>
</dbReference>
<evidence type="ECO:0000313" key="3">
    <source>
        <dbReference type="Proteomes" id="UP001596227"/>
    </source>
</evidence>
<dbReference type="Pfam" id="PF01797">
    <property type="entry name" value="Y1_Tnp"/>
    <property type="match status" value="1"/>
</dbReference>
<dbReference type="EMBL" id="JBHSSB010000016">
    <property type="protein sequence ID" value="MFC6295166.1"/>
    <property type="molecule type" value="Genomic_DNA"/>
</dbReference>
<dbReference type="NCBIfam" id="NF033573">
    <property type="entry name" value="transpos_IS200"/>
    <property type="match status" value="1"/>
</dbReference>
<gene>
    <name evidence="2" type="primary">tnpA</name>
    <name evidence="2" type="ORF">ACFQH1_08120</name>
</gene>
<accession>A0ABW1UJH6</accession>
<organism evidence="2 3">
    <name type="scientific">Lactiplantibacillus daoliensis</name>
    <dbReference type="NCBI Taxonomy" id="2559916"/>
    <lineage>
        <taxon>Bacteria</taxon>
        <taxon>Bacillati</taxon>
        <taxon>Bacillota</taxon>
        <taxon>Bacilli</taxon>
        <taxon>Lactobacillales</taxon>
        <taxon>Lactobacillaceae</taxon>
        <taxon>Lactiplantibacillus</taxon>
    </lineage>
</organism>
<dbReference type="Gene3D" id="3.30.70.1290">
    <property type="entry name" value="Transposase IS200-like"/>
    <property type="match status" value="1"/>
</dbReference>
<dbReference type="SMART" id="SM01321">
    <property type="entry name" value="Y1_Tnp"/>
    <property type="match status" value="1"/>
</dbReference>
<feature type="domain" description="Transposase IS200-like" evidence="1">
    <location>
        <begin position="12"/>
        <end position="130"/>
    </location>
</feature>
<dbReference type="SUPFAM" id="SSF143422">
    <property type="entry name" value="Transposase IS200-like"/>
    <property type="match status" value="1"/>
</dbReference>
<sequence length="154" mass="18178">MANKLNSLGHTKWLCKYHIVFTPKYRKEIIYNQYRRDLQTDIRMLCQYKGVKIIEGHMMPDHVHLLVSIPPKLSVSSFMGYLKGKSALMMFDQHANLKYKFGNRHFWSEGYYVSTVGLNEATIKKYIRNQEKHDQAVDKLSVREYEDPFKGQGK</sequence>
<evidence type="ECO:0000313" key="2">
    <source>
        <dbReference type="EMBL" id="MFC6295166.1"/>
    </source>
</evidence>
<evidence type="ECO:0000259" key="1">
    <source>
        <dbReference type="SMART" id="SM01321"/>
    </source>
</evidence>
<dbReference type="RefSeq" id="WP_137606898.1">
    <property type="nucleotide sequence ID" value="NZ_BJDH01000003.1"/>
</dbReference>
<protein>
    <submittedName>
        <fullName evidence="2">IS200/IS605 family transposase</fullName>
    </submittedName>
</protein>
<keyword evidence="3" id="KW-1185">Reference proteome</keyword>